<dbReference type="GO" id="GO:0098797">
    <property type="term" value="C:plasma membrane protein complex"/>
    <property type="evidence" value="ECO:0007669"/>
    <property type="project" value="TreeGrafter"/>
</dbReference>
<dbReference type="AlphaFoldDB" id="A0A7K1THS4"/>
<evidence type="ECO:0000256" key="6">
    <source>
        <dbReference type="ARBA" id="ARBA00022692"/>
    </source>
</evidence>
<dbReference type="EMBL" id="WQKZ01000004">
    <property type="protein sequence ID" value="MVN77959.1"/>
    <property type="molecule type" value="Genomic_DNA"/>
</dbReference>
<dbReference type="GO" id="GO:0015031">
    <property type="term" value="P:protein transport"/>
    <property type="evidence" value="ECO:0007669"/>
    <property type="project" value="UniProtKB-KW"/>
</dbReference>
<keyword evidence="3" id="KW-0813">Transport</keyword>
<dbReference type="Gene3D" id="3.30.1150.10">
    <property type="match status" value="1"/>
</dbReference>
<dbReference type="InterPro" id="IPR037682">
    <property type="entry name" value="TonB_C"/>
</dbReference>
<organism evidence="12 13">
    <name type="scientific">Hymenobacter ginkgonis</name>
    <dbReference type="NCBI Taxonomy" id="2682976"/>
    <lineage>
        <taxon>Bacteria</taxon>
        <taxon>Pseudomonadati</taxon>
        <taxon>Bacteroidota</taxon>
        <taxon>Cytophagia</taxon>
        <taxon>Cytophagales</taxon>
        <taxon>Hymenobacteraceae</taxon>
        <taxon>Hymenobacter</taxon>
    </lineage>
</organism>
<feature type="chain" id="PRO_5029746973" evidence="10">
    <location>
        <begin position="32"/>
        <end position="156"/>
    </location>
</feature>
<evidence type="ECO:0000256" key="5">
    <source>
        <dbReference type="ARBA" id="ARBA00022519"/>
    </source>
</evidence>
<dbReference type="GO" id="GO:0031992">
    <property type="term" value="F:energy transducer activity"/>
    <property type="evidence" value="ECO:0007669"/>
    <property type="project" value="TreeGrafter"/>
</dbReference>
<gene>
    <name evidence="12" type="ORF">GO988_16640</name>
</gene>
<keyword evidence="4" id="KW-1003">Cell membrane</keyword>
<evidence type="ECO:0000259" key="11">
    <source>
        <dbReference type="PROSITE" id="PS52015"/>
    </source>
</evidence>
<feature type="signal peptide" evidence="10">
    <location>
        <begin position="1"/>
        <end position="31"/>
    </location>
</feature>
<comment type="subcellular location">
    <subcellularLocation>
        <location evidence="1">Cell inner membrane</location>
        <topology evidence="1">Single-pass membrane protein</topology>
        <orientation evidence="1">Periplasmic side</orientation>
    </subcellularLocation>
</comment>
<dbReference type="Pfam" id="PF03544">
    <property type="entry name" value="TonB_C"/>
    <property type="match status" value="1"/>
</dbReference>
<keyword evidence="10" id="KW-0732">Signal</keyword>
<evidence type="ECO:0000313" key="13">
    <source>
        <dbReference type="Proteomes" id="UP000441336"/>
    </source>
</evidence>
<evidence type="ECO:0000313" key="12">
    <source>
        <dbReference type="EMBL" id="MVN77959.1"/>
    </source>
</evidence>
<evidence type="ECO:0000256" key="8">
    <source>
        <dbReference type="ARBA" id="ARBA00022989"/>
    </source>
</evidence>
<dbReference type="SUPFAM" id="SSF74653">
    <property type="entry name" value="TolA/TonB C-terminal domain"/>
    <property type="match status" value="1"/>
</dbReference>
<evidence type="ECO:0000256" key="1">
    <source>
        <dbReference type="ARBA" id="ARBA00004383"/>
    </source>
</evidence>
<evidence type="ECO:0000256" key="2">
    <source>
        <dbReference type="ARBA" id="ARBA00006555"/>
    </source>
</evidence>
<dbReference type="PROSITE" id="PS52015">
    <property type="entry name" value="TONB_CTD"/>
    <property type="match status" value="1"/>
</dbReference>
<keyword evidence="6" id="KW-0812">Transmembrane</keyword>
<evidence type="ECO:0000256" key="4">
    <source>
        <dbReference type="ARBA" id="ARBA00022475"/>
    </source>
</evidence>
<keyword evidence="8" id="KW-1133">Transmembrane helix</keyword>
<dbReference type="PANTHER" id="PTHR33446">
    <property type="entry name" value="PROTEIN TONB-RELATED"/>
    <property type="match status" value="1"/>
</dbReference>
<name>A0A7K1THS4_9BACT</name>
<proteinExistence type="inferred from homology"/>
<dbReference type="GO" id="GO:0055085">
    <property type="term" value="P:transmembrane transport"/>
    <property type="evidence" value="ECO:0007669"/>
    <property type="project" value="InterPro"/>
</dbReference>
<sequence>MITRFIGGLLVATLGLVSSAAAQRAAGPSLAAVLPSSVGGGSSPAAAPLFKPDSIFINPDVRPQFTGGDAGMRAYMTKNLHYPEQALRKHLTGKVYVRFVLSATGQVTDASVVRGPGSGLNEEALRLVWLMPPWQPARQRGQTVRVVCTIPIEFQE</sequence>
<comment type="caution">
    <text evidence="12">The sequence shown here is derived from an EMBL/GenBank/DDBJ whole genome shotgun (WGS) entry which is preliminary data.</text>
</comment>
<keyword evidence="7" id="KW-0653">Protein transport</keyword>
<evidence type="ECO:0000256" key="10">
    <source>
        <dbReference type="SAM" id="SignalP"/>
    </source>
</evidence>
<protein>
    <submittedName>
        <fullName evidence="12">TonB family protein</fullName>
    </submittedName>
</protein>
<dbReference type="InterPro" id="IPR051045">
    <property type="entry name" value="TonB-dependent_transducer"/>
</dbReference>
<evidence type="ECO:0000256" key="3">
    <source>
        <dbReference type="ARBA" id="ARBA00022448"/>
    </source>
</evidence>
<evidence type="ECO:0000256" key="9">
    <source>
        <dbReference type="ARBA" id="ARBA00023136"/>
    </source>
</evidence>
<dbReference type="Proteomes" id="UP000441336">
    <property type="component" value="Unassembled WGS sequence"/>
</dbReference>
<dbReference type="NCBIfam" id="TIGR01352">
    <property type="entry name" value="tonB_Cterm"/>
    <property type="match status" value="1"/>
</dbReference>
<feature type="domain" description="TonB C-terminal" evidence="11">
    <location>
        <begin position="67"/>
        <end position="156"/>
    </location>
</feature>
<accession>A0A7K1THS4</accession>
<dbReference type="RefSeq" id="WP_157567616.1">
    <property type="nucleotide sequence ID" value="NZ_WQKZ01000004.1"/>
</dbReference>
<evidence type="ECO:0000256" key="7">
    <source>
        <dbReference type="ARBA" id="ARBA00022927"/>
    </source>
</evidence>
<keyword evidence="13" id="KW-1185">Reference proteome</keyword>
<dbReference type="InterPro" id="IPR006260">
    <property type="entry name" value="TonB/TolA_C"/>
</dbReference>
<comment type="similarity">
    <text evidence="2">Belongs to the TonB family.</text>
</comment>
<dbReference type="PANTHER" id="PTHR33446:SF2">
    <property type="entry name" value="PROTEIN TONB"/>
    <property type="match status" value="1"/>
</dbReference>
<keyword evidence="9" id="KW-0472">Membrane</keyword>
<reference evidence="12 13" key="1">
    <citation type="submission" date="2019-12" db="EMBL/GenBank/DDBJ databases">
        <title>Hymenobacter sp. HMF4947 Genome sequencing and assembly.</title>
        <authorList>
            <person name="Kang H."/>
            <person name="Cha I."/>
            <person name="Kim H."/>
            <person name="Joh K."/>
        </authorList>
    </citation>
    <scope>NUCLEOTIDE SEQUENCE [LARGE SCALE GENOMIC DNA]</scope>
    <source>
        <strain evidence="12 13">HMF4947</strain>
    </source>
</reference>
<keyword evidence="5" id="KW-0997">Cell inner membrane</keyword>